<dbReference type="PANTHER" id="PTHR34265:SF1">
    <property type="entry name" value="TYPE III PANTOTHENATE KINASE"/>
    <property type="match status" value="1"/>
</dbReference>
<evidence type="ECO:0000256" key="13">
    <source>
        <dbReference type="ARBA" id="ARBA00022993"/>
    </source>
</evidence>
<dbReference type="EC" id="2.7.1.33" evidence="6 16"/>
<comment type="similarity">
    <text evidence="14 16">Belongs to the type III pantothenate kinase family.</text>
</comment>
<evidence type="ECO:0000256" key="3">
    <source>
        <dbReference type="ARBA" id="ARBA00004496"/>
    </source>
</evidence>
<dbReference type="InterPro" id="IPR043129">
    <property type="entry name" value="ATPase_NBD"/>
</dbReference>
<evidence type="ECO:0000256" key="4">
    <source>
        <dbReference type="ARBA" id="ARBA00005225"/>
    </source>
</evidence>
<sequence length="247" mass="26640">MILELDCGNTRVKWRVRDHHKTLMRGMFLTGEGFHPSTTAELADANIEQVLVGSVLSDDYARKLAAWSISHLGVNPQFAVSEPHCNGVVNGYQQPEKLGVDRWLAILAAKAKDPSACVIVDCGSAITVDLVTSQGEHLGGYIAPGLRLMREALATKTSAIKLGQIGYPENDFPGRNTVLAIKSAELAMIAGLVEHAKSILRNYDSHGAHLLVTGGDGEWLVSMLKEGAYHEDLVMDGLDIALAEVKT</sequence>
<feature type="binding site" evidence="16">
    <location>
        <begin position="99"/>
        <end position="102"/>
    </location>
    <ligand>
        <name>substrate</name>
    </ligand>
</feature>
<evidence type="ECO:0000256" key="16">
    <source>
        <dbReference type="HAMAP-Rule" id="MF_01274"/>
    </source>
</evidence>
<comment type="caution">
    <text evidence="17">The sequence shown here is derived from an EMBL/GenBank/DDBJ whole genome shotgun (WGS) entry which is preliminary data.</text>
</comment>
<dbReference type="RefSeq" id="WP_189414850.1">
    <property type="nucleotide sequence ID" value="NZ_BMYZ01000001.1"/>
</dbReference>
<keyword evidence="13 16" id="KW-0173">Coenzyme A biosynthesis</keyword>
<organism evidence="17 18">
    <name type="scientific">Cellvibrio zantedeschiae</name>
    <dbReference type="NCBI Taxonomy" id="1237077"/>
    <lineage>
        <taxon>Bacteria</taxon>
        <taxon>Pseudomonadati</taxon>
        <taxon>Pseudomonadota</taxon>
        <taxon>Gammaproteobacteria</taxon>
        <taxon>Cellvibrionales</taxon>
        <taxon>Cellvibrionaceae</taxon>
        <taxon>Cellvibrio</taxon>
    </lineage>
</organism>
<dbReference type="CDD" id="cd24015">
    <property type="entry name" value="ASKHA_NBD_PanK-III"/>
    <property type="match status" value="1"/>
</dbReference>
<feature type="binding site" evidence="16">
    <location>
        <position position="92"/>
    </location>
    <ligand>
        <name>substrate</name>
    </ligand>
</feature>
<keyword evidence="12 16" id="KW-0630">Potassium</keyword>
<evidence type="ECO:0000256" key="9">
    <source>
        <dbReference type="ARBA" id="ARBA00022741"/>
    </source>
</evidence>
<dbReference type="EMBL" id="BMYZ01000001">
    <property type="protein sequence ID" value="GGY60753.1"/>
    <property type="molecule type" value="Genomic_DNA"/>
</dbReference>
<keyword evidence="18" id="KW-1185">Reference proteome</keyword>
<evidence type="ECO:0000313" key="17">
    <source>
        <dbReference type="EMBL" id="GGY60753.1"/>
    </source>
</evidence>
<keyword evidence="8 16" id="KW-0808">Transferase</keyword>
<name>A0ABQ3APK5_9GAMM</name>
<feature type="binding site" evidence="16">
    <location>
        <position position="177"/>
    </location>
    <ligand>
        <name>substrate</name>
    </ligand>
</feature>
<dbReference type="GO" id="GO:0016301">
    <property type="term" value="F:kinase activity"/>
    <property type="evidence" value="ECO:0007669"/>
    <property type="project" value="UniProtKB-KW"/>
</dbReference>
<evidence type="ECO:0000256" key="7">
    <source>
        <dbReference type="ARBA" id="ARBA00022490"/>
    </source>
</evidence>
<keyword evidence="10 16" id="KW-0418">Kinase</keyword>
<keyword evidence="9 16" id="KW-0547">Nucleotide-binding</keyword>
<keyword evidence="7 16" id="KW-0963">Cytoplasm</keyword>
<dbReference type="Proteomes" id="UP000619761">
    <property type="component" value="Unassembled WGS sequence"/>
</dbReference>
<evidence type="ECO:0000256" key="8">
    <source>
        <dbReference type="ARBA" id="ARBA00022679"/>
    </source>
</evidence>
<comment type="cofactor">
    <cofactor evidence="2">
        <name>K(+)</name>
        <dbReference type="ChEBI" id="CHEBI:29103"/>
    </cofactor>
</comment>
<dbReference type="SUPFAM" id="SSF53067">
    <property type="entry name" value="Actin-like ATPase domain"/>
    <property type="match status" value="2"/>
</dbReference>
<accession>A0ABQ3APK5</accession>
<reference evidence="18" key="1">
    <citation type="journal article" date="2019" name="Int. J. Syst. Evol. Microbiol.">
        <title>The Global Catalogue of Microorganisms (GCM) 10K type strain sequencing project: providing services to taxonomists for standard genome sequencing and annotation.</title>
        <authorList>
            <consortium name="The Broad Institute Genomics Platform"/>
            <consortium name="The Broad Institute Genome Sequencing Center for Infectious Disease"/>
            <person name="Wu L."/>
            <person name="Ma J."/>
        </authorList>
    </citation>
    <scope>NUCLEOTIDE SEQUENCE [LARGE SCALE GENOMIC DNA]</scope>
    <source>
        <strain evidence="18">KCTC 32239</strain>
    </source>
</reference>
<dbReference type="Pfam" id="PF03309">
    <property type="entry name" value="Pan_kinase"/>
    <property type="match status" value="1"/>
</dbReference>
<evidence type="ECO:0000256" key="12">
    <source>
        <dbReference type="ARBA" id="ARBA00022958"/>
    </source>
</evidence>
<feature type="active site" description="Proton acceptor" evidence="16">
    <location>
        <position position="101"/>
    </location>
</feature>
<evidence type="ECO:0000256" key="10">
    <source>
        <dbReference type="ARBA" id="ARBA00022777"/>
    </source>
</evidence>
<dbReference type="PANTHER" id="PTHR34265">
    <property type="entry name" value="TYPE III PANTOTHENATE KINASE"/>
    <property type="match status" value="1"/>
</dbReference>
<dbReference type="InterPro" id="IPR004619">
    <property type="entry name" value="Type_III_PanK"/>
</dbReference>
<evidence type="ECO:0000256" key="1">
    <source>
        <dbReference type="ARBA" id="ARBA00001206"/>
    </source>
</evidence>
<feature type="binding site" evidence="16">
    <location>
        <position position="124"/>
    </location>
    <ligand>
        <name>ATP</name>
        <dbReference type="ChEBI" id="CHEBI:30616"/>
    </ligand>
</feature>
<dbReference type="Gene3D" id="3.30.420.40">
    <property type="match status" value="2"/>
</dbReference>
<comment type="subcellular location">
    <subcellularLocation>
        <location evidence="3 16">Cytoplasm</location>
    </subcellularLocation>
</comment>
<proteinExistence type="inferred from homology"/>
<evidence type="ECO:0000256" key="14">
    <source>
        <dbReference type="ARBA" id="ARBA00038036"/>
    </source>
</evidence>
<protein>
    <recommendedName>
        <fullName evidence="15 16">Type III pantothenate kinase</fullName>
        <ecNumber evidence="6 16">2.7.1.33</ecNumber>
    </recommendedName>
    <alternativeName>
        <fullName evidence="16">PanK-III</fullName>
    </alternativeName>
    <alternativeName>
        <fullName evidence="16">Pantothenic acid kinase</fullName>
    </alternativeName>
</protein>
<comment type="catalytic activity">
    <reaction evidence="1 16">
        <text>(R)-pantothenate + ATP = (R)-4'-phosphopantothenate + ADP + H(+)</text>
        <dbReference type="Rhea" id="RHEA:16373"/>
        <dbReference type="ChEBI" id="CHEBI:10986"/>
        <dbReference type="ChEBI" id="CHEBI:15378"/>
        <dbReference type="ChEBI" id="CHEBI:29032"/>
        <dbReference type="ChEBI" id="CHEBI:30616"/>
        <dbReference type="ChEBI" id="CHEBI:456216"/>
        <dbReference type="EC" id="2.7.1.33"/>
    </reaction>
</comment>
<keyword evidence="11 16" id="KW-0067">ATP-binding</keyword>
<evidence type="ECO:0000256" key="11">
    <source>
        <dbReference type="ARBA" id="ARBA00022840"/>
    </source>
</evidence>
<dbReference type="NCBIfam" id="TIGR00671">
    <property type="entry name" value="baf"/>
    <property type="match status" value="1"/>
</dbReference>
<evidence type="ECO:0000256" key="5">
    <source>
        <dbReference type="ARBA" id="ARBA00011738"/>
    </source>
</evidence>
<comment type="function">
    <text evidence="16">Catalyzes the phosphorylation of pantothenate (Pan), the first step in CoA biosynthesis.</text>
</comment>
<evidence type="ECO:0000256" key="6">
    <source>
        <dbReference type="ARBA" id="ARBA00012102"/>
    </source>
</evidence>
<evidence type="ECO:0000313" key="18">
    <source>
        <dbReference type="Proteomes" id="UP000619761"/>
    </source>
</evidence>
<gene>
    <name evidence="16 17" type="primary">coaX</name>
    <name evidence="17" type="ORF">GCM10011613_00030</name>
</gene>
<evidence type="ECO:0000256" key="2">
    <source>
        <dbReference type="ARBA" id="ARBA00001958"/>
    </source>
</evidence>
<feature type="binding site" evidence="16">
    <location>
        <position position="121"/>
    </location>
    <ligand>
        <name>K(+)</name>
        <dbReference type="ChEBI" id="CHEBI:29103"/>
    </ligand>
</feature>
<comment type="subunit">
    <text evidence="5 16">Homodimer.</text>
</comment>
<evidence type="ECO:0000256" key="15">
    <source>
        <dbReference type="ARBA" id="ARBA00040883"/>
    </source>
</evidence>
<dbReference type="HAMAP" id="MF_01274">
    <property type="entry name" value="Pantothen_kinase_3"/>
    <property type="match status" value="1"/>
</dbReference>
<keyword evidence="16" id="KW-0479">Metal-binding</keyword>
<feature type="binding site" evidence="16">
    <location>
        <begin position="6"/>
        <end position="13"/>
    </location>
    <ligand>
        <name>ATP</name>
        <dbReference type="ChEBI" id="CHEBI:30616"/>
    </ligand>
</feature>
<comment type="cofactor">
    <cofactor evidence="16">
        <name>NH4(+)</name>
        <dbReference type="ChEBI" id="CHEBI:28938"/>
    </cofactor>
    <cofactor evidence="16">
        <name>K(+)</name>
        <dbReference type="ChEBI" id="CHEBI:29103"/>
    </cofactor>
    <text evidence="16">A monovalent cation. Ammonium or potassium.</text>
</comment>
<comment type="pathway">
    <text evidence="4 16">Cofactor biosynthesis; coenzyme A biosynthesis; CoA from (R)-pantothenate: step 1/5.</text>
</comment>